<evidence type="ECO:0000313" key="7">
    <source>
        <dbReference type="Proteomes" id="UP001177140"/>
    </source>
</evidence>
<feature type="region of interest" description="Disordered" evidence="4">
    <location>
        <begin position="1"/>
        <end position="20"/>
    </location>
</feature>
<feature type="compositionally biased region" description="Pro residues" evidence="4">
    <location>
        <begin position="91"/>
        <end position="104"/>
    </location>
</feature>
<dbReference type="PANTHER" id="PTHR21461">
    <property type="entry name" value="GLYCOSYLTRANSFERASE FAMILY 92 PROTEIN"/>
    <property type="match status" value="1"/>
</dbReference>
<accession>A0AA41W1B6</accession>
<proteinExistence type="predicted"/>
<reference evidence="6" key="1">
    <citation type="submission" date="2022-03" db="EMBL/GenBank/DDBJ databases">
        <title>A functionally conserved STORR gene fusion in Papaver species that diverged 16.8 million years ago.</title>
        <authorList>
            <person name="Catania T."/>
        </authorList>
    </citation>
    <scope>NUCLEOTIDE SEQUENCE</scope>
    <source>
        <strain evidence="6">S-191538</strain>
    </source>
</reference>
<keyword evidence="5" id="KW-0472">Membrane</keyword>
<dbReference type="GO" id="GO:0016020">
    <property type="term" value="C:membrane"/>
    <property type="evidence" value="ECO:0007669"/>
    <property type="project" value="UniProtKB-SubCell"/>
</dbReference>
<keyword evidence="3 5" id="KW-1133">Transmembrane helix</keyword>
<evidence type="ECO:0000256" key="5">
    <source>
        <dbReference type="SAM" id="Phobius"/>
    </source>
</evidence>
<dbReference type="AlphaFoldDB" id="A0AA41W1B6"/>
<evidence type="ECO:0000313" key="6">
    <source>
        <dbReference type="EMBL" id="MCL7051366.1"/>
    </source>
</evidence>
<evidence type="ECO:0000256" key="4">
    <source>
        <dbReference type="SAM" id="MobiDB-lite"/>
    </source>
</evidence>
<keyword evidence="2 5" id="KW-0812">Transmembrane</keyword>
<dbReference type="GO" id="GO:0005737">
    <property type="term" value="C:cytoplasm"/>
    <property type="evidence" value="ECO:0007669"/>
    <property type="project" value="TreeGrafter"/>
</dbReference>
<gene>
    <name evidence="6" type="ORF">MKW94_017698</name>
</gene>
<feature type="transmembrane region" description="Helical" evidence="5">
    <location>
        <begin position="40"/>
        <end position="59"/>
    </location>
</feature>
<sequence length="403" mass="44546">MVEKRKEGMGGGGGNKEGGGDNQKKMFVGVIWNCAAEIKILLTALFFLCLTITHLQYFLPSRFSLSPSDLRLCVSSVAKLSNSEPPSLVLSPPPLPSPPPPPPSLKQDEILENGVVKRAFNPFGSAAYNFIQMGSYRGGLNSFAIIGLSSKPLHVYGKPHDQCEWIPLSKNQSAETVSTTSITTTGYKIIPDWGYGCVYTVVVVNCTFKDEPVIPVGGKLIFYASTGAGGGFGEDGGGITDRIESLIEKHDSFDVSVFDAPPKYDYFYCGSSLYGNLSPQRVREWIAYHVKLFGEKSHFVIHDAAKLMLNFILHKICSRFTIEKPGYVPETIGIHQPETFKLDGLPTMRRWKSMMLLKHSGSLHIFFFFGTKLLEVTMQHSATDHATGKFYQTRSIDIYVDTC</sequence>
<comment type="subcellular location">
    <subcellularLocation>
        <location evidence="1">Membrane</location>
        <topology evidence="1">Single-pass membrane protein</topology>
    </subcellularLocation>
</comment>
<organism evidence="6 7">
    <name type="scientific">Papaver nudicaule</name>
    <name type="common">Iceland poppy</name>
    <dbReference type="NCBI Taxonomy" id="74823"/>
    <lineage>
        <taxon>Eukaryota</taxon>
        <taxon>Viridiplantae</taxon>
        <taxon>Streptophyta</taxon>
        <taxon>Embryophyta</taxon>
        <taxon>Tracheophyta</taxon>
        <taxon>Spermatophyta</taxon>
        <taxon>Magnoliopsida</taxon>
        <taxon>Ranunculales</taxon>
        <taxon>Papaveraceae</taxon>
        <taxon>Papaveroideae</taxon>
        <taxon>Papaver</taxon>
    </lineage>
</organism>
<evidence type="ECO:0000256" key="1">
    <source>
        <dbReference type="ARBA" id="ARBA00004167"/>
    </source>
</evidence>
<dbReference type="EMBL" id="JAJJMA010337739">
    <property type="protein sequence ID" value="MCL7051366.1"/>
    <property type="molecule type" value="Genomic_DNA"/>
</dbReference>
<feature type="region of interest" description="Disordered" evidence="4">
    <location>
        <begin position="82"/>
        <end position="106"/>
    </location>
</feature>
<name>A0AA41W1B6_PAPNU</name>
<protein>
    <submittedName>
        <fullName evidence="6">Uncharacterized protein</fullName>
    </submittedName>
</protein>
<evidence type="ECO:0000256" key="2">
    <source>
        <dbReference type="ARBA" id="ARBA00022692"/>
    </source>
</evidence>
<comment type="caution">
    <text evidence="6">The sequence shown here is derived from an EMBL/GenBank/DDBJ whole genome shotgun (WGS) entry which is preliminary data.</text>
</comment>
<dbReference type="Proteomes" id="UP001177140">
    <property type="component" value="Unassembled WGS sequence"/>
</dbReference>
<evidence type="ECO:0000256" key="3">
    <source>
        <dbReference type="ARBA" id="ARBA00022989"/>
    </source>
</evidence>
<dbReference type="GO" id="GO:0016757">
    <property type="term" value="F:glycosyltransferase activity"/>
    <property type="evidence" value="ECO:0007669"/>
    <property type="project" value="TreeGrafter"/>
</dbReference>
<keyword evidence="7" id="KW-1185">Reference proteome</keyword>
<dbReference type="PANTHER" id="PTHR21461:SF12">
    <property type="entry name" value="GALACTAN BETA-1,4-GALACTOSYLTRANSFERASE GALS2"/>
    <property type="match status" value="1"/>
</dbReference>